<reference evidence="4 5" key="1">
    <citation type="submission" date="2024-04" db="EMBL/GenBank/DDBJ databases">
        <title>Symmetric and asymmetric DNA N6-adenine methylation regulates different biological responses in Mucorales.</title>
        <authorList>
            <consortium name="Lawrence Berkeley National Laboratory"/>
            <person name="Lax C."/>
            <person name="Mondo S.J."/>
            <person name="Osorio-Concepcion M."/>
            <person name="Muszewska A."/>
            <person name="Corrochano-Luque M."/>
            <person name="Gutierrez G."/>
            <person name="Riley R."/>
            <person name="Lipzen A."/>
            <person name="Guo J."/>
            <person name="Hundley H."/>
            <person name="Amirebrahimi M."/>
            <person name="Ng V."/>
            <person name="Lorenzo-Gutierrez D."/>
            <person name="Binder U."/>
            <person name="Yang J."/>
            <person name="Song Y."/>
            <person name="Canovas D."/>
            <person name="Navarro E."/>
            <person name="Freitag M."/>
            <person name="Gabaldon T."/>
            <person name="Grigoriev I.V."/>
            <person name="Corrochano L.M."/>
            <person name="Nicolas F.E."/>
            <person name="Garre V."/>
        </authorList>
    </citation>
    <scope>NUCLEOTIDE SEQUENCE [LARGE SCALE GENOMIC DNA]</scope>
    <source>
        <strain evidence="4 5">L51</strain>
    </source>
</reference>
<feature type="transmembrane region" description="Helical" evidence="2">
    <location>
        <begin position="300"/>
        <end position="321"/>
    </location>
</feature>
<evidence type="ECO:0000256" key="1">
    <source>
        <dbReference type="SAM" id="MobiDB-lite"/>
    </source>
</evidence>
<feature type="transmembrane region" description="Helical" evidence="2">
    <location>
        <begin position="246"/>
        <end position="266"/>
    </location>
</feature>
<keyword evidence="5" id="KW-1185">Reference proteome</keyword>
<feature type="domain" description="Fatty acid desaturase" evidence="3">
    <location>
        <begin position="210"/>
        <end position="419"/>
    </location>
</feature>
<feature type="transmembrane region" description="Helical" evidence="2">
    <location>
        <begin position="121"/>
        <end position="143"/>
    </location>
</feature>
<feature type="domain" description="Fatty acid desaturase" evidence="3">
    <location>
        <begin position="123"/>
        <end position="197"/>
    </location>
</feature>
<dbReference type="InterPro" id="IPR012171">
    <property type="entry name" value="Fatty_acid_desaturase"/>
</dbReference>
<dbReference type="Proteomes" id="UP001448207">
    <property type="component" value="Unassembled WGS sequence"/>
</dbReference>
<feature type="region of interest" description="Disordered" evidence="1">
    <location>
        <begin position="209"/>
        <end position="237"/>
    </location>
</feature>
<dbReference type="CDD" id="cd03507">
    <property type="entry name" value="Delta12-FADS-like"/>
    <property type="match status" value="1"/>
</dbReference>
<accession>A0ABR3AKS6</accession>
<gene>
    <name evidence="4" type="ORF">J3Q64DRAFT_1774281</name>
</gene>
<keyword evidence="2" id="KW-0472">Membrane</keyword>
<evidence type="ECO:0000313" key="4">
    <source>
        <dbReference type="EMBL" id="KAL0075824.1"/>
    </source>
</evidence>
<name>A0ABR3AKS6_PHYBL</name>
<dbReference type="Pfam" id="PF00487">
    <property type="entry name" value="FA_desaturase"/>
    <property type="match status" value="2"/>
</dbReference>
<comment type="caution">
    <text evidence="4">The sequence shown here is derived from an EMBL/GenBank/DDBJ whole genome shotgun (WGS) entry which is preliminary data.</text>
</comment>
<keyword evidence="2" id="KW-1133">Transmembrane helix</keyword>
<proteinExistence type="predicted"/>
<sequence length="449" mass="51557">MYIKCQWNEVDSNKLESRKKFIIKKLDLSISKDIKETMKRKTVSLKSKKEFAASEIDACNSWQVPDFSIKDIRNAIPAHCFERSTLRSFGYLFQDLLFIGLAGYSASWIDQTTSSSSPVRFLAWSTYWIVQSFFGAGLWVLGHECGHYAFSSSKFISDAVGMMIHSSLLVPYFSWKYSHSQHHKSVGHLTKDRAHPPPLRSELGLAAQTHKHKQDNYTNTDTDTDTDTDNGTHITGPHSHFEDSPIYILLGLITYISTGTIYYLLFDVPCEMNKNKWVSHFNPNCYIFTKDQYWKVHQSTAAVAAVIASLFYAGKVLGWLVVLKYYVVPYLLINCWVILVTYLQHTSQNVPRYDSSVWNFQRGAALTIDRSYGPILDYIFHHVADAHVVHHYISTIPHYHCVEATKHIKAVLGEHYMSDNTPIPKALIDTWIKCRFVEDKGGVRFYKNH</sequence>
<dbReference type="EMBL" id="JBCLYO010000034">
    <property type="protein sequence ID" value="KAL0075824.1"/>
    <property type="molecule type" value="Genomic_DNA"/>
</dbReference>
<feature type="transmembrane region" description="Helical" evidence="2">
    <location>
        <begin position="327"/>
        <end position="343"/>
    </location>
</feature>
<organism evidence="4 5">
    <name type="scientific">Phycomyces blakesleeanus</name>
    <dbReference type="NCBI Taxonomy" id="4837"/>
    <lineage>
        <taxon>Eukaryota</taxon>
        <taxon>Fungi</taxon>
        <taxon>Fungi incertae sedis</taxon>
        <taxon>Mucoromycota</taxon>
        <taxon>Mucoromycotina</taxon>
        <taxon>Mucoromycetes</taxon>
        <taxon>Mucorales</taxon>
        <taxon>Phycomycetaceae</taxon>
        <taxon>Phycomyces</taxon>
    </lineage>
</organism>
<protein>
    <submittedName>
        <fullName evidence="4">Delta-12-fatty acid desaturase</fullName>
    </submittedName>
</protein>
<dbReference type="PANTHER" id="PTHR32100">
    <property type="entry name" value="OMEGA-6 FATTY ACID DESATURASE, CHLOROPLASTIC"/>
    <property type="match status" value="1"/>
</dbReference>
<evidence type="ECO:0000313" key="5">
    <source>
        <dbReference type="Proteomes" id="UP001448207"/>
    </source>
</evidence>
<evidence type="ECO:0000256" key="2">
    <source>
        <dbReference type="SAM" id="Phobius"/>
    </source>
</evidence>
<evidence type="ECO:0000259" key="3">
    <source>
        <dbReference type="Pfam" id="PF00487"/>
    </source>
</evidence>
<keyword evidence="2" id="KW-0812">Transmembrane</keyword>
<dbReference type="InterPro" id="IPR005804">
    <property type="entry name" value="FA_desaturase_dom"/>
</dbReference>